<evidence type="ECO:0000313" key="2">
    <source>
        <dbReference type="EMBL" id="KAE9402684.1"/>
    </source>
</evidence>
<gene>
    <name evidence="2" type="ORF">BT96DRAFT_536638</name>
</gene>
<keyword evidence="1" id="KW-0812">Transmembrane</keyword>
<feature type="transmembrane region" description="Helical" evidence="1">
    <location>
        <begin position="89"/>
        <end position="106"/>
    </location>
</feature>
<feature type="transmembrane region" description="Helical" evidence="1">
    <location>
        <begin position="65"/>
        <end position="83"/>
    </location>
</feature>
<dbReference type="AlphaFoldDB" id="A0A6A4I1A4"/>
<dbReference type="Proteomes" id="UP000799118">
    <property type="component" value="Unassembled WGS sequence"/>
</dbReference>
<keyword evidence="1" id="KW-1133">Transmembrane helix</keyword>
<keyword evidence="3" id="KW-1185">Reference proteome</keyword>
<organism evidence="2 3">
    <name type="scientific">Gymnopus androsaceus JB14</name>
    <dbReference type="NCBI Taxonomy" id="1447944"/>
    <lineage>
        <taxon>Eukaryota</taxon>
        <taxon>Fungi</taxon>
        <taxon>Dikarya</taxon>
        <taxon>Basidiomycota</taxon>
        <taxon>Agaricomycotina</taxon>
        <taxon>Agaricomycetes</taxon>
        <taxon>Agaricomycetidae</taxon>
        <taxon>Agaricales</taxon>
        <taxon>Marasmiineae</taxon>
        <taxon>Omphalotaceae</taxon>
        <taxon>Gymnopus</taxon>
    </lineage>
</organism>
<reference evidence="2" key="1">
    <citation type="journal article" date="2019" name="Environ. Microbiol.">
        <title>Fungal ecological strategies reflected in gene transcription - a case study of two litter decomposers.</title>
        <authorList>
            <person name="Barbi F."/>
            <person name="Kohler A."/>
            <person name="Barry K."/>
            <person name="Baskaran P."/>
            <person name="Daum C."/>
            <person name="Fauchery L."/>
            <person name="Ihrmark K."/>
            <person name="Kuo A."/>
            <person name="LaButti K."/>
            <person name="Lipzen A."/>
            <person name="Morin E."/>
            <person name="Grigoriev I.V."/>
            <person name="Henrissat B."/>
            <person name="Lindahl B."/>
            <person name="Martin F."/>
        </authorList>
    </citation>
    <scope>NUCLEOTIDE SEQUENCE</scope>
    <source>
        <strain evidence="2">JB14</strain>
    </source>
</reference>
<accession>A0A6A4I1A4</accession>
<keyword evidence="1" id="KW-0472">Membrane</keyword>
<evidence type="ECO:0000256" key="1">
    <source>
        <dbReference type="SAM" id="Phobius"/>
    </source>
</evidence>
<name>A0A6A4I1A4_9AGAR</name>
<evidence type="ECO:0000313" key="3">
    <source>
        <dbReference type="Proteomes" id="UP000799118"/>
    </source>
</evidence>
<dbReference type="EMBL" id="ML769432">
    <property type="protein sequence ID" value="KAE9402684.1"/>
    <property type="molecule type" value="Genomic_DNA"/>
</dbReference>
<proteinExistence type="predicted"/>
<protein>
    <submittedName>
        <fullName evidence="2">Uncharacterized protein</fullName>
    </submittedName>
</protein>
<sequence>MNSTQTLSTMPVNGQGDKVTNNMGSSSPWNADMSMGSYTDASWAGFMHDLSTSGSGSATKLIGMFLYDLHLSICLGTLLYYLFFLHTNILNVSLPLIMYFQYAALLA</sequence>